<evidence type="ECO:0000259" key="1">
    <source>
        <dbReference type="Pfam" id="PF12804"/>
    </source>
</evidence>
<organism evidence="2 3">
    <name type="scientific">Koleobacter methoxysyntrophicus</name>
    <dbReference type="NCBI Taxonomy" id="2751313"/>
    <lineage>
        <taxon>Bacteria</taxon>
        <taxon>Bacillati</taxon>
        <taxon>Bacillota</taxon>
        <taxon>Clostridia</taxon>
        <taxon>Koleobacterales</taxon>
        <taxon>Koleobacteraceae</taxon>
        <taxon>Koleobacter</taxon>
    </lineage>
</organism>
<dbReference type="PANTHER" id="PTHR43777:SF1">
    <property type="entry name" value="MOLYBDENUM COFACTOR CYTIDYLYLTRANSFERASE"/>
    <property type="match status" value="1"/>
</dbReference>
<gene>
    <name evidence="2" type="primary">mocA</name>
    <name evidence="2" type="ORF">H0A61_01231</name>
</gene>
<keyword evidence="3" id="KW-1185">Reference proteome</keyword>
<dbReference type="RefSeq" id="WP_206709079.1">
    <property type="nucleotide sequence ID" value="NZ_CP059066.1"/>
</dbReference>
<dbReference type="PANTHER" id="PTHR43777">
    <property type="entry name" value="MOLYBDENUM COFACTOR CYTIDYLYLTRANSFERASE"/>
    <property type="match status" value="1"/>
</dbReference>
<dbReference type="InterPro" id="IPR025877">
    <property type="entry name" value="MobA-like_NTP_Trfase"/>
</dbReference>
<dbReference type="AlphaFoldDB" id="A0A8A0RMP5"/>
<evidence type="ECO:0000313" key="3">
    <source>
        <dbReference type="Proteomes" id="UP000662904"/>
    </source>
</evidence>
<accession>A0A8A0RMP5</accession>
<dbReference type="EC" id="2.7.7.76" evidence="2"/>
<feature type="domain" description="MobA-like NTP transferase" evidence="1">
    <location>
        <begin position="6"/>
        <end position="164"/>
    </location>
</feature>
<proteinExistence type="predicted"/>
<dbReference type="CDD" id="cd04182">
    <property type="entry name" value="GT_2_like_f"/>
    <property type="match status" value="1"/>
</dbReference>
<dbReference type="InterPro" id="IPR029044">
    <property type="entry name" value="Nucleotide-diphossugar_trans"/>
</dbReference>
<dbReference type="SUPFAM" id="SSF53448">
    <property type="entry name" value="Nucleotide-diphospho-sugar transferases"/>
    <property type="match status" value="1"/>
</dbReference>
<evidence type="ECO:0000313" key="2">
    <source>
        <dbReference type="EMBL" id="QSQ08880.1"/>
    </source>
</evidence>
<dbReference type="Pfam" id="PF12804">
    <property type="entry name" value="NTP_transf_3"/>
    <property type="match status" value="1"/>
</dbReference>
<reference evidence="2" key="1">
    <citation type="submission" date="2020-07" db="EMBL/GenBank/DDBJ databases">
        <title>Koleobacter methoxysyntrophicus gen. nov., sp. nov., a novel anaerobic bacterium isolated from deep subsurface oil field and proposal of Koleobacterales ord. nov. in the phylum Firmicutes.</title>
        <authorList>
            <person name="Sakamoto S."/>
            <person name="Tamaki H."/>
        </authorList>
    </citation>
    <scope>NUCLEOTIDE SEQUENCE</scope>
    <source>
        <strain evidence="2">NRmbB1</strain>
    </source>
</reference>
<protein>
    <submittedName>
        <fullName evidence="2">Molybdenum cofactor cytidylyltransferase</fullName>
        <ecNumber evidence="2">2.7.7.76</ecNumber>
    </submittedName>
</protein>
<keyword evidence="2" id="KW-0808">Transferase</keyword>
<dbReference type="GO" id="GO:0061602">
    <property type="term" value="F:molybdenum cofactor cytidylyltransferase activity"/>
    <property type="evidence" value="ECO:0007669"/>
    <property type="project" value="UniProtKB-EC"/>
</dbReference>
<dbReference type="Gene3D" id="3.90.550.10">
    <property type="entry name" value="Spore Coat Polysaccharide Biosynthesis Protein SpsA, Chain A"/>
    <property type="match status" value="1"/>
</dbReference>
<dbReference type="EMBL" id="CP059066">
    <property type="protein sequence ID" value="QSQ08880.1"/>
    <property type="molecule type" value="Genomic_DNA"/>
</dbReference>
<dbReference type="Proteomes" id="UP000662904">
    <property type="component" value="Chromosome"/>
</dbReference>
<keyword evidence="2" id="KW-0548">Nucleotidyltransferase</keyword>
<name>A0A8A0RMP5_9FIRM</name>
<sequence>MRVYSIILAAGEGRRAGGCKLTKEIKGKPMLEWVVEKASVSDFSGTILVTGKERELGEMLAERYGVVCVYNEKYKEGMSSSLKKGISMLPPDAEGFAVMLGDMPFIEVDTINMLIDEFCKWPEIVVPIFRGKKGHPPIISVRYVEEIFSASGDKGARDVIKKNDRMVRYIEVNDEGTVLDIDFQSDFKVKKI</sequence>
<dbReference type="KEGG" id="kme:H0A61_01231"/>